<name>A0A078KZJ0_9GAMM</name>
<dbReference type="InterPro" id="IPR050706">
    <property type="entry name" value="Cyclic-di-GMP_PDE-like"/>
</dbReference>
<evidence type="ECO:0000256" key="1">
    <source>
        <dbReference type="PROSITE-ProRule" id="PRU00169"/>
    </source>
</evidence>
<keyword evidence="5" id="KW-1185">Reference proteome</keyword>
<feature type="domain" description="EAL" evidence="3">
    <location>
        <begin position="142"/>
        <end position="335"/>
    </location>
</feature>
<dbReference type="Gene3D" id="3.40.50.2300">
    <property type="match status" value="1"/>
</dbReference>
<dbReference type="eggNOG" id="COG2200">
    <property type="taxonomic scope" value="Bacteria"/>
</dbReference>
<dbReference type="EMBL" id="CCSB01000001">
    <property type="protein sequence ID" value="CDZ77209.1"/>
    <property type="molecule type" value="Genomic_DNA"/>
</dbReference>
<sequence length="335" mass="38342">MYKVDKIIIMDDDMDYANFIADVFKTLDLDCTVITNPDEFMKRFDLNVFLVFLDLNIPGINGIDLLRFIERKHGECDIVLMSGVEDRILEAAEAFAQSINLSIVGRFQKTIRLAELEDLLKKLTLSKAPRSEQPTTKAKIEFTATLDELTRAVKNNEFVVYYQPKIEIATRGFYGVEALVRWLLPNQRLIFPDQFISQAESFGLIDKLTWLIMKNALRDIGELQNKLQFPFKLALNLSPFSLKDLEFPNQFNQLVEQSSLSADKIIIEITESGLIKELSSALEIFTRLRLNKVQLSIDDFGTGYAMMQQLKIIPASELKIDKSLCRQFDSVSGHH</sequence>
<dbReference type="STRING" id="1034943.BN59_01491"/>
<protein>
    <submittedName>
        <fullName evidence="4">Bacteriophytochrome cph2</fullName>
    </submittedName>
</protein>
<dbReference type="Pfam" id="PF00563">
    <property type="entry name" value="EAL"/>
    <property type="match status" value="1"/>
</dbReference>
<gene>
    <name evidence="4" type="primary">cph2_4</name>
    <name evidence="4" type="ORF">BN59_01491</name>
</gene>
<dbReference type="InterPro" id="IPR035919">
    <property type="entry name" value="EAL_sf"/>
</dbReference>
<keyword evidence="1" id="KW-0597">Phosphoprotein</keyword>
<dbReference type="RefSeq" id="WP_043873589.1">
    <property type="nucleotide sequence ID" value="NZ_CCVW01000001.1"/>
</dbReference>
<dbReference type="SUPFAM" id="SSF141868">
    <property type="entry name" value="EAL domain-like"/>
    <property type="match status" value="1"/>
</dbReference>
<dbReference type="SUPFAM" id="SSF52172">
    <property type="entry name" value="CheY-like"/>
    <property type="match status" value="1"/>
</dbReference>
<feature type="domain" description="Response regulatory" evidence="2">
    <location>
        <begin position="6"/>
        <end position="124"/>
    </location>
</feature>
<dbReference type="Gene3D" id="3.20.20.450">
    <property type="entry name" value="EAL domain"/>
    <property type="match status" value="1"/>
</dbReference>
<reference evidence="4 5" key="1">
    <citation type="submission" date="2014-06" db="EMBL/GenBank/DDBJ databases">
        <authorList>
            <person name="Urmite Genomes Urmite Genomes"/>
        </authorList>
    </citation>
    <scope>NUCLEOTIDE SEQUENCE [LARGE SCALE GENOMIC DNA]</scope>
</reference>
<dbReference type="PROSITE" id="PS50110">
    <property type="entry name" value="RESPONSE_REGULATORY"/>
    <property type="match status" value="1"/>
</dbReference>
<evidence type="ECO:0000259" key="3">
    <source>
        <dbReference type="PROSITE" id="PS50883"/>
    </source>
</evidence>
<dbReference type="Proteomes" id="UP000044071">
    <property type="component" value="Unassembled WGS sequence"/>
</dbReference>
<dbReference type="Pfam" id="PF00072">
    <property type="entry name" value="Response_reg"/>
    <property type="match status" value="1"/>
</dbReference>
<dbReference type="AlphaFoldDB" id="A0A078KZJ0"/>
<feature type="modified residue" description="4-aspartylphosphate" evidence="1">
    <location>
        <position position="54"/>
    </location>
</feature>
<dbReference type="InterPro" id="IPR011006">
    <property type="entry name" value="CheY-like_superfamily"/>
</dbReference>
<dbReference type="GO" id="GO:0000160">
    <property type="term" value="P:phosphorelay signal transduction system"/>
    <property type="evidence" value="ECO:0007669"/>
    <property type="project" value="InterPro"/>
</dbReference>
<evidence type="ECO:0000259" key="2">
    <source>
        <dbReference type="PROSITE" id="PS50110"/>
    </source>
</evidence>
<evidence type="ECO:0000313" key="5">
    <source>
        <dbReference type="Proteomes" id="UP000044071"/>
    </source>
</evidence>
<evidence type="ECO:0000313" key="4">
    <source>
        <dbReference type="EMBL" id="CDZ77209.1"/>
    </source>
</evidence>
<dbReference type="GO" id="GO:0071111">
    <property type="term" value="F:cyclic-guanylate-specific phosphodiesterase activity"/>
    <property type="evidence" value="ECO:0007669"/>
    <property type="project" value="InterPro"/>
</dbReference>
<organism evidence="4 5">
    <name type="scientific">Legionella massiliensis</name>
    <dbReference type="NCBI Taxonomy" id="1034943"/>
    <lineage>
        <taxon>Bacteria</taxon>
        <taxon>Pseudomonadati</taxon>
        <taxon>Pseudomonadota</taxon>
        <taxon>Gammaproteobacteria</taxon>
        <taxon>Legionellales</taxon>
        <taxon>Legionellaceae</taxon>
        <taxon>Legionella</taxon>
    </lineage>
</organism>
<dbReference type="SMART" id="SM00448">
    <property type="entry name" value="REC"/>
    <property type="match status" value="1"/>
</dbReference>
<dbReference type="PANTHER" id="PTHR33121">
    <property type="entry name" value="CYCLIC DI-GMP PHOSPHODIESTERASE PDEF"/>
    <property type="match status" value="1"/>
</dbReference>
<dbReference type="PROSITE" id="PS50883">
    <property type="entry name" value="EAL"/>
    <property type="match status" value="1"/>
</dbReference>
<dbReference type="InterPro" id="IPR001633">
    <property type="entry name" value="EAL_dom"/>
</dbReference>
<dbReference type="OrthoDB" id="8553030at2"/>
<proteinExistence type="predicted"/>
<dbReference type="PANTHER" id="PTHR33121:SF71">
    <property type="entry name" value="OXYGEN SENSOR PROTEIN DOSP"/>
    <property type="match status" value="1"/>
</dbReference>
<dbReference type="SMART" id="SM00052">
    <property type="entry name" value="EAL"/>
    <property type="match status" value="1"/>
</dbReference>
<dbReference type="InterPro" id="IPR001789">
    <property type="entry name" value="Sig_transdc_resp-reg_receiver"/>
</dbReference>
<accession>A0A078KZJ0</accession>
<dbReference type="CDD" id="cd01948">
    <property type="entry name" value="EAL"/>
    <property type="match status" value="1"/>
</dbReference>